<evidence type="ECO:0008006" key="6">
    <source>
        <dbReference type="Google" id="ProtNLM"/>
    </source>
</evidence>
<dbReference type="EMBL" id="QMQV01000056">
    <property type="protein sequence ID" value="RLE48854.1"/>
    <property type="molecule type" value="Genomic_DNA"/>
</dbReference>
<feature type="transmembrane region" description="Helical" evidence="1">
    <location>
        <begin position="40"/>
        <end position="59"/>
    </location>
</feature>
<evidence type="ECO:0000256" key="1">
    <source>
        <dbReference type="SAM" id="Phobius"/>
    </source>
</evidence>
<evidence type="ECO:0000313" key="5">
    <source>
        <dbReference type="Proteomes" id="UP000278475"/>
    </source>
</evidence>
<reference evidence="4 5" key="1">
    <citation type="submission" date="2018-06" db="EMBL/GenBank/DDBJ databases">
        <title>Extensive metabolic versatility and redundancy in microbially diverse, dynamic hydrothermal sediments.</title>
        <authorList>
            <person name="Dombrowski N."/>
            <person name="Teske A."/>
            <person name="Baker B.J."/>
        </authorList>
    </citation>
    <scope>NUCLEOTIDE SEQUENCE [LARGE SCALE GENOMIC DNA]</scope>
    <source>
        <strain evidence="3">B34_G17</strain>
        <strain evidence="2">B66_G16</strain>
    </source>
</reference>
<comment type="caution">
    <text evidence="2">The sequence shown here is derived from an EMBL/GenBank/DDBJ whole genome shotgun (WGS) entry which is preliminary data.</text>
</comment>
<gene>
    <name evidence="2" type="ORF">DRJ31_06340</name>
    <name evidence="3" type="ORF">DRJ33_03445</name>
</gene>
<dbReference type="Proteomes" id="UP000272051">
    <property type="component" value="Unassembled WGS sequence"/>
</dbReference>
<evidence type="ECO:0000313" key="3">
    <source>
        <dbReference type="EMBL" id="RLE52565.1"/>
    </source>
</evidence>
<dbReference type="Pfam" id="PF01998">
    <property type="entry name" value="DUF131"/>
    <property type="match status" value="1"/>
</dbReference>
<protein>
    <recommendedName>
        <fullName evidence="6">TIGR00304 family protein</fullName>
    </recommendedName>
</protein>
<keyword evidence="1" id="KW-1133">Transmembrane helix</keyword>
<feature type="transmembrane region" description="Helical" evidence="1">
    <location>
        <begin position="6"/>
        <end position="28"/>
    </location>
</feature>
<evidence type="ECO:0000313" key="2">
    <source>
        <dbReference type="EMBL" id="RLE48854.1"/>
    </source>
</evidence>
<feature type="transmembrane region" description="Helical" evidence="1">
    <location>
        <begin position="65"/>
        <end position="84"/>
    </location>
</feature>
<evidence type="ECO:0000313" key="4">
    <source>
        <dbReference type="Proteomes" id="UP000272051"/>
    </source>
</evidence>
<dbReference type="AlphaFoldDB" id="A0A497EN77"/>
<dbReference type="NCBIfam" id="TIGR00304">
    <property type="entry name" value="TIGR00304 family membrane protein"/>
    <property type="match status" value="1"/>
</dbReference>
<proteinExistence type="predicted"/>
<keyword evidence="1" id="KW-0812">Transmembrane</keyword>
<accession>A0A497EN77</accession>
<dbReference type="Proteomes" id="UP000278475">
    <property type="component" value="Unassembled WGS sequence"/>
</dbReference>
<keyword evidence="1" id="KW-0472">Membrane</keyword>
<sequence length="93" mass="9837">MNADFKAPMILMFVGFAMVFAGIAIMTLSTMPTFEQGETHVTTGGAALIFIGPIPVILAGGNASLAIMMAMLAAIVAFLMLIFLKTRSFFTSL</sequence>
<name>A0A497EN77_9CREN</name>
<organism evidence="2 5">
    <name type="scientific">Thermoproteota archaeon</name>
    <dbReference type="NCBI Taxonomy" id="2056631"/>
    <lineage>
        <taxon>Archaea</taxon>
        <taxon>Thermoproteota</taxon>
    </lineage>
</organism>
<dbReference type="EMBL" id="QMQX01000047">
    <property type="protein sequence ID" value="RLE52565.1"/>
    <property type="molecule type" value="Genomic_DNA"/>
</dbReference>
<dbReference type="InterPro" id="IPR002849">
    <property type="entry name" value="DUF131"/>
</dbReference>